<keyword evidence="2" id="KW-1133">Transmembrane helix</keyword>
<sequence length="422" mass="47232">MLPLQLIGFCIFAAVTIKVVTGNENRKEASLKLREALESRYEKDRLTPPLSAGDRSLVVEASFKLDRISQVQDGQATLTGQLWMRWTDVFLQWDPKMYSNITQTMFDEALIWTPPVTIANGFITSSRSYGVNIKNNGVCFLWTDVQLVLHQADLGDEWTIELKIAGPMRHQIDVQFLHTITSSHSRSSGIMMIDSDQFDLVSSHWQVLNPRQFTQSSKRNTLTYAFFLMPKPCKGRFKRMNPLAASAMISSAFVMTLLVGFPVGTPFRLPTVILALLIVVLLDRHNVSLQLACAKVIELFSICTVAFWSFIVVETTVVHAVLRLFVTKTRRSKSKLTIRSGSSSQNLEGGMVRSMTSESSGIWRSASAPDSETGSSQHSTAPLRPHKKAVPFAEKVDILIIVDRFLIVIGLMTTLVCFWVVV</sequence>
<name>A0A914VNW9_9BILA</name>
<dbReference type="InterPro" id="IPR006201">
    <property type="entry name" value="Neur_channel"/>
</dbReference>
<dbReference type="Proteomes" id="UP000887566">
    <property type="component" value="Unplaced"/>
</dbReference>
<proteinExistence type="predicted"/>
<keyword evidence="2" id="KW-0812">Transmembrane</keyword>
<dbReference type="InterPro" id="IPR006202">
    <property type="entry name" value="Neur_chan_lig-bd"/>
</dbReference>
<evidence type="ECO:0000259" key="4">
    <source>
        <dbReference type="Pfam" id="PF02931"/>
    </source>
</evidence>
<feature type="domain" description="Neurotransmitter-gated ion-channel ligand-binding" evidence="4">
    <location>
        <begin position="35"/>
        <end position="132"/>
    </location>
</feature>
<accession>A0A914VNW9</accession>
<protein>
    <submittedName>
        <fullName evidence="6">Neurotransmitter-gated ion-channel ligand-binding domain-containing protein</fullName>
    </submittedName>
</protein>
<dbReference type="GO" id="GO:0005230">
    <property type="term" value="F:extracellular ligand-gated monoatomic ion channel activity"/>
    <property type="evidence" value="ECO:0007669"/>
    <property type="project" value="InterPro"/>
</dbReference>
<keyword evidence="5" id="KW-1185">Reference proteome</keyword>
<dbReference type="GO" id="GO:0004888">
    <property type="term" value="F:transmembrane signaling receptor activity"/>
    <property type="evidence" value="ECO:0007669"/>
    <property type="project" value="InterPro"/>
</dbReference>
<evidence type="ECO:0000256" key="3">
    <source>
        <dbReference type="SAM" id="SignalP"/>
    </source>
</evidence>
<keyword evidence="2" id="KW-0472">Membrane</keyword>
<dbReference type="WBParaSite" id="PSAMB.scaffold223size64209.g3508.t1">
    <property type="protein sequence ID" value="PSAMB.scaffold223size64209.g3508.t1"/>
    <property type="gene ID" value="PSAMB.scaffold223size64209.g3508"/>
</dbReference>
<dbReference type="PANTHER" id="PTHR18945">
    <property type="entry name" value="NEUROTRANSMITTER GATED ION CHANNEL"/>
    <property type="match status" value="1"/>
</dbReference>
<evidence type="ECO:0000256" key="2">
    <source>
        <dbReference type="SAM" id="Phobius"/>
    </source>
</evidence>
<dbReference type="SUPFAM" id="SSF63712">
    <property type="entry name" value="Nicotinic receptor ligand binding domain-like"/>
    <property type="match status" value="1"/>
</dbReference>
<feature type="chain" id="PRO_5036995542" evidence="3">
    <location>
        <begin position="23"/>
        <end position="422"/>
    </location>
</feature>
<organism evidence="5 6">
    <name type="scientific">Plectus sambesii</name>
    <dbReference type="NCBI Taxonomy" id="2011161"/>
    <lineage>
        <taxon>Eukaryota</taxon>
        <taxon>Metazoa</taxon>
        <taxon>Ecdysozoa</taxon>
        <taxon>Nematoda</taxon>
        <taxon>Chromadorea</taxon>
        <taxon>Plectida</taxon>
        <taxon>Plectina</taxon>
        <taxon>Plectoidea</taxon>
        <taxon>Plectidae</taxon>
        <taxon>Plectus</taxon>
    </lineage>
</organism>
<keyword evidence="3" id="KW-0732">Signal</keyword>
<feature type="region of interest" description="Disordered" evidence="1">
    <location>
        <begin position="363"/>
        <end position="383"/>
    </location>
</feature>
<evidence type="ECO:0000256" key="1">
    <source>
        <dbReference type="SAM" id="MobiDB-lite"/>
    </source>
</evidence>
<reference evidence="6" key="1">
    <citation type="submission" date="2022-11" db="UniProtKB">
        <authorList>
            <consortium name="WormBaseParasite"/>
        </authorList>
    </citation>
    <scope>IDENTIFICATION</scope>
</reference>
<feature type="signal peptide" evidence="3">
    <location>
        <begin position="1"/>
        <end position="22"/>
    </location>
</feature>
<evidence type="ECO:0000313" key="6">
    <source>
        <dbReference type="WBParaSite" id="PSAMB.scaffold223size64209.g3508.t1"/>
    </source>
</evidence>
<feature type="compositionally biased region" description="Polar residues" evidence="1">
    <location>
        <begin position="363"/>
        <end position="380"/>
    </location>
</feature>
<dbReference type="Gene3D" id="2.70.170.10">
    <property type="entry name" value="Neurotransmitter-gated ion-channel ligand-binding domain"/>
    <property type="match status" value="1"/>
</dbReference>
<feature type="transmembrane region" description="Helical" evidence="2">
    <location>
        <begin position="398"/>
        <end position="421"/>
    </location>
</feature>
<dbReference type="Pfam" id="PF02931">
    <property type="entry name" value="Neur_chan_LBD"/>
    <property type="match status" value="1"/>
</dbReference>
<evidence type="ECO:0000313" key="5">
    <source>
        <dbReference type="Proteomes" id="UP000887566"/>
    </source>
</evidence>
<dbReference type="GO" id="GO:0016020">
    <property type="term" value="C:membrane"/>
    <property type="evidence" value="ECO:0007669"/>
    <property type="project" value="InterPro"/>
</dbReference>
<feature type="transmembrane region" description="Helical" evidence="2">
    <location>
        <begin position="299"/>
        <end position="326"/>
    </location>
</feature>
<feature type="transmembrane region" description="Helical" evidence="2">
    <location>
        <begin position="243"/>
        <end position="262"/>
    </location>
</feature>
<dbReference type="InterPro" id="IPR036734">
    <property type="entry name" value="Neur_chan_lig-bd_sf"/>
</dbReference>
<dbReference type="AlphaFoldDB" id="A0A914VNW9"/>